<comment type="caution">
    <text evidence="1">The sequence shown here is derived from an EMBL/GenBank/DDBJ whole genome shotgun (WGS) entry which is preliminary data.</text>
</comment>
<name>A0A9X9LF63_GULGU</name>
<dbReference type="AlphaFoldDB" id="A0A9X9LF63"/>
<dbReference type="EMBL" id="CYRY02002027">
    <property type="protein sequence ID" value="VCW66696.1"/>
    <property type="molecule type" value="Genomic_DNA"/>
</dbReference>
<organism evidence="1 2">
    <name type="scientific">Gulo gulo</name>
    <name type="common">Wolverine</name>
    <name type="synonym">Gluton</name>
    <dbReference type="NCBI Taxonomy" id="48420"/>
    <lineage>
        <taxon>Eukaryota</taxon>
        <taxon>Metazoa</taxon>
        <taxon>Chordata</taxon>
        <taxon>Craniata</taxon>
        <taxon>Vertebrata</taxon>
        <taxon>Euteleostomi</taxon>
        <taxon>Mammalia</taxon>
        <taxon>Eutheria</taxon>
        <taxon>Laurasiatheria</taxon>
        <taxon>Carnivora</taxon>
        <taxon>Caniformia</taxon>
        <taxon>Musteloidea</taxon>
        <taxon>Mustelidae</taxon>
        <taxon>Guloninae</taxon>
        <taxon>Gulo</taxon>
    </lineage>
</organism>
<evidence type="ECO:0000313" key="1">
    <source>
        <dbReference type="EMBL" id="VCW66696.1"/>
    </source>
</evidence>
<protein>
    <submittedName>
        <fullName evidence="1">Uncharacterized protein</fullName>
    </submittedName>
</protein>
<proteinExistence type="predicted"/>
<keyword evidence="2" id="KW-1185">Reference proteome</keyword>
<reference evidence="1 2" key="1">
    <citation type="submission" date="2018-10" db="EMBL/GenBank/DDBJ databases">
        <authorList>
            <person name="Ekblom R."/>
            <person name="Jareborg N."/>
        </authorList>
    </citation>
    <scope>NUCLEOTIDE SEQUENCE [LARGE SCALE GENOMIC DNA]</scope>
    <source>
        <tissue evidence="1">Muscle</tissue>
    </source>
</reference>
<sequence length="39" mass="4326">MVFSCAYIEGNYCLQQRELEGLSPASCRILGKSKNSLDT</sequence>
<dbReference type="Proteomes" id="UP000269945">
    <property type="component" value="Unassembled WGS sequence"/>
</dbReference>
<accession>A0A9X9LF63</accession>
<evidence type="ECO:0000313" key="2">
    <source>
        <dbReference type="Proteomes" id="UP000269945"/>
    </source>
</evidence>
<gene>
    <name evidence="1" type="ORF">BN2614_LOCUS1</name>
</gene>